<sequence>MDSFQNLPSLNCELRIIRAKNLEFVSKGNLFVRYYLSTANDTRVRLDSQEIPSTSEPYWNESTKLECIGAEDAMHQLKQQTVVFEIRWRTSTTFGIFGGSKLLFRAEVGWKDVLDSAELSIQKWVTSSTTSKFVPEGLKPPALQIEMKIQGPEVLHRPRRCHGSSTEWNKCGCRDGACNGRDEDIYAQTA</sequence>
<dbReference type="PANTHER" id="PTHR35503:SF2">
    <property type="entry name" value="OS04G0455700 PROTEIN"/>
    <property type="match status" value="1"/>
</dbReference>
<evidence type="ECO:0000313" key="2">
    <source>
        <dbReference type="EMBL" id="PIA52213.1"/>
    </source>
</evidence>
<dbReference type="InterPro" id="IPR000008">
    <property type="entry name" value="C2_dom"/>
</dbReference>
<dbReference type="AlphaFoldDB" id="A0A2G5E8X7"/>
<dbReference type="EMBL" id="KZ305027">
    <property type="protein sequence ID" value="PIA52213.1"/>
    <property type="molecule type" value="Genomic_DNA"/>
</dbReference>
<dbReference type="Gene3D" id="2.60.40.150">
    <property type="entry name" value="C2 domain"/>
    <property type="match status" value="1"/>
</dbReference>
<feature type="domain" description="C2" evidence="1">
    <location>
        <begin position="1"/>
        <end position="125"/>
    </location>
</feature>
<dbReference type="PANTHER" id="PTHR35503">
    <property type="entry name" value="OSJNBA0006M15.15 PROTEIN"/>
    <property type="match status" value="1"/>
</dbReference>
<evidence type="ECO:0000259" key="1">
    <source>
        <dbReference type="PROSITE" id="PS50004"/>
    </source>
</evidence>
<dbReference type="FunCoup" id="A0A2G5E8X7">
    <property type="interactions" value="2"/>
</dbReference>
<keyword evidence="3" id="KW-1185">Reference proteome</keyword>
<evidence type="ECO:0000313" key="3">
    <source>
        <dbReference type="Proteomes" id="UP000230069"/>
    </source>
</evidence>
<dbReference type="SUPFAM" id="SSF49562">
    <property type="entry name" value="C2 domain (Calcium/lipid-binding domain, CaLB)"/>
    <property type="match status" value="1"/>
</dbReference>
<gene>
    <name evidence="2" type="ORF">AQUCO_01000232v1</name>
</gene>
<protein>
    <recommendedName>
        <fullName evidence="1">C2 domain-containing protein</fullName>
    </recommendedName>
</protein>
<dbReference type="Proteomes" id="UP000230069">
    <property type="component" value="Unassembled WGS sequence"/>
</dbReference>
<dbReference type="InterPro" id="IPR035892">
    <property type="entry name" value="C2_domain_sf"/>
</dbReference>
<dbReference type="OrthoDB" id="687396at2759"/>
<reference evidence="2 3" key="1">
    <citation type="submission" date="2017-09" db="EMBL/GenBank/DDBJ databases">
        <title>WGS assembly of Aquilegia coerulea Goldsmith.</title>
        <authorList>
            <person name="Hodges S."/>
            <person name="Kramer E."/>
            <person name="Nordborg M."/>
            <person name="Tomkins J."/>
            <person name="Borevitz J."/>
            <person name="Derieg N."/>
            <person name="Yan J."/>
            <person name="Mihaltcheva S."/>
            <person name="Hayes R.D."/>
            <person name="Rokhsar D."/>
        </authorList>
    </citation>
    <scope>NUCLEOTIDE SEQUENCE [LARGE SCALE GENOMIC DNA]</scope>
    <source>
        <strain evidence="3">cv. Goldsmith</strain>
    </source>
</reference>
<dbReference type="PROSITE" id="PS50004">
    <property type="entry name" value="C2"/>
    <property type="match status" value="1"/>
</dbReference>
<accession>A0A2G5E8X7</accession>
<dbReference type="InParanoid" id="A0A2G5E8X7"/>
<name>A0A2G5E8X7_AQUCA</name>
<proteinExistence type="predicted"/>
<organism evidence="2 3">
    <name type="scientific">Aquilegia coerulea</name>
    <name type="common">Rocky mountain columbine</name>
    <dbReference type="NCBI Taxonomy" id="218851"/>
    <lineage>
        <taxon>Eukaryota</taxon>
        <taxon>Viridiplantae</taxon>
        <taxon>Streptophyta</taxon>
        <taxon>Embryophyta</taxon>
        <taxon>Tracheophyta</taxon>
        <taxon>Spermatophyta</taxon>
        <taxon>Magnoliopsida</taxon>
        <taxon>Ranunculales</taxon>
        <taxon>Ranunculaceae</taxon>
        <taxon>Thalictroideae</taxon>
        <taxon>Aquilegia</taxon>
    </lineage>
</organism>